<feature type="compositionally biased region" description="Low complexity" evidence="3">
    <location>
        <begin position="207"/>
        <end position="216"/>
    </location>
</feature>
<dbReference type="EMBL" id="JAHFYH010000018">
    <property type="protein sequence ID" value="KAH0224600.1"/>
    <property type="molecule type" value="Genomic_DNA"/>
</dbReference>
<dbReference type="AlphaFoldDB" id="A0A9P8K9S1"/>
<evidence type="ECO:0000313" key="4">
    <source>
        <dbReference type="EMBL" id="KAH0224600.1"/>
    </source>
</evidence>
<evidence type="ECO:0000256" key="3">
    <source>
        <dbReference type="SAM" id="MobiDB-lite"/>
    </source>
</evidence>
<gene>
    <name evidence="4" type="ORF">KCV03_g3474</name>
</gene>
<proteinExistence type="inferred from homology"/>
<dbReference type="OrthoDB" id="3915141at2759"/>
<name>A0A9P8K9S1_AURME</name>
<dbReference type="PANTHER" id="PTHR24320:SF154">
    <property type="entry name" value="OXIDOREDUCTASE, SHORT-CHAIN DEHYDROGENASE_REDUCTASE FAMILY (AFU_ORTHOLOGUE AFUA_2G04560)"/>
    <property type="match status" value="1"/>
</dbReference>
<organism evidence="4 5">
    <name type="scientific">Aureobasidium melanogenum</name>
    <name type="common">Aureobasidium pullulans var. melanogenum</name>
    <dbReference type="NCBI Taxonomy" id="46634"/>
    <lineage>
        <taxon>Eukaryota</taxon>
        <taxon>Fungi</taxon>
        <taxon>Dikarya</taxon>
        <taxon>Ascomycota</taxon>
        <taxon>Pezizomycotina</taxon>
        <taxon>Dothideomycetes</taxon>
        <taxon>Dothideomycetidae</taxon>
        <taxon>Dothideales</taxon>
        <taxon>Saccotheciaceae</taxon>
        <taxon>Aureobasidium</taxon>
    </lineage>
</organism>
<accession>A0A9P8K9S1</accession>
<reference evidence="4" key="2">
    <citation type="submission" date="2021-08" db="EMBL/GenBank/DDBJ databases">
        <authorList>
            <person name="Gostincar C."/>
            <person name="Sun X."/>
            <person name="Song Z."/>
            <person name="Gunde-Cimerman N."/>
        </authorList>
    </citation>
    <scope>NUCLEOTIDE SEQUENCE</scope>
    <source>
        <strain evidence="4">EXF-8016</strain>
    </source>
</reference>
<protein>
    <submittedName>
        <fullName evidence="4">Uncharacterized protein</fullName>
    </submittedName>
</protein>
<evidence type="ECO:0000313" key="5">
    <source>
        <dbReference type="Proteomes" id="UP000767238"/>
    </source>
</evidence>
<dbReference type="InterPro" id="IPR036291">
    <property type="entry name" value="NAD(P)-bd_dom_sf"/>
</dbReference>
<dbReference type="SUPFAM" id="SSF51735">
    <property type="entry name" value="NAD(P)-binding Rossmann-fold domains"/>
    <property type="match status" value="1"/>
</dbReference>
<dbReference type="GO" id="GO:0016491">
    <property type="term" value="F:oxidoreductase activity"/>
    <property type="evidence" value="ECO:0007669"/>
    <property type="project" value="UniProtKB-KW"/>
</dbReference>
<feature type="region of interest" description="Disordered" evidence="3">
    <location>
        <begin position="197"/>
        <end position="216"/>
    </location>
</feature>
<evidence type="ECO:0000256" key="2">
    <source>
        <dbReference type="ARBA" id="ARBA00023002"/>
    </source>
</evidence>
<comment type="similarity">
    <text evidence="1">Belongs to the short-chain dehydrogenases/reductases (SDR) family.</text>
</comment>
<sequence length="361" mass="39667">MLAPSDKGIVFDDLKTKQEYGFGARWRRYGQSKLAQVLYTSQLAQRYPTVSSTAIHPGVVKTDLVSKLGWADWLLVYAIAKVMKPEDGCKNSMWGVTAPREAIQNGAYHSPIAEPGKQTKWTQDEDLGNRLWQWTEEALRPFVDHAWLEMESSPESEHKSYGVPSPASSETLTNFTDDSACLTNNHAPDFSSISTLTDLTEHNHGPSVGSRSAPSVAASSSVMSTLTDFSEVQSSSSLSAPPSSLSSIAPTLSTATTITTSNSPYKRIKVRKHRSMIEMSDGSKWLPPTLERVQAYINSQGERRLARSARAVVATHADRGSRVALKYENAILKVDLKVGKKLETRKELLGFEDEEMGEGGD</sequence>
<evidence type="ECO:0000256" key="1">
    <source>
        <dbReference type="ARBA" id="ARBA00006484"/>
    </source>
</evidence>
<keyword evidence="2" id="KW-0560">Oxidoreductase</keyword>
<dbReference type="Gene3D" id="3.40.50.720">
    <property type="entry name" value="NAD(P)-binding Rossmann-like Domain"/>
    <property type="match status" value="1"/>
</dbReference>
<reference evidence="4" key="1">
    <citation type="journal article" date="2021" name="J Fungi (Basel)">
        <title>Virulence traits and population genomics of the black yeast Aureobasidium melanogenum.</title>
        <authorList>
            <person name="Cernosa A."/>
            <person name="Sun X."/>
            <person name="Gostincar C."/>
            <person name="Fang C."/>
            <person name="Gunde-Cimerman N."/>
            <person name="Song Z."/>
        </authorList>
    </citation>
    <scope>NUCLEOTIDE SEQUENCE</scope>
    <source>
        <strain evidence="4">EXF-8016</strain>
    </source>
</reference>
<comment type="caution">
    <text evidence="4">The sequence shown here is derived from an EMBL/GenBank/DDBJ whole genome shotgun (WGS) entry which is preliminary data.</text>
</comment>
<feature type="non-terminal residue" evidence="4">
    <location>
        <position position="1"/>
    </location>
</feature>
<dbReference type="PANTHER" id="PTHR24320">
    <property type="entry name" value="RETINOL DEHYDROGENASE"/>
    <property type="match status" value="1"/>
</dbReference>
<dbReference type="Proteomes" id="UP000767238">
    <property type="component" value="Unassembled WGS sequence"/>
</dbReference>